<accession>A1SXU1</accession>
<dbReference type="SUPFAM" id="SSF56281">
    <property type="entry name" value="Metallo-hydrolase/oxidoreductase"/>
    <property type="match status" value="1"/>
</dbReference>
<dbReference type="PANTHER" id="PTHR11203:SF37">
    <property type="entry name" value="INTEGRATOR COMPLEX SUBUNIT 11"/>
    <property type="match status" value="1"/>
</dbReference>
<dbReference type="Pfam" id="PF00753">
    <property type="entry name" value="Lactamase_B"/>
    <property type="match status" value="1"/>
</dbReference>
<gene>
    <name evidence="4" type="ordered locus">Ping_2586</name>
</gene>
<feature type="domain" description="Metallo-beta-lactamase" evidence="2">
    <location>
        <begin position="14"/>
        <end position="251"/>
    </location>
</feature>
<dbReference type="InterPro" id="IPR036866">
    <property type="entry name" value="RibonucZ/Hydroxyglut_hydro"/>
</dbReference>
<dbReference type="InterPro" id="IPR050698">
    <property type="entry name" value="MBL"/>
</dbReference>
<dbReference type="PANTHER" id="PTHR11203">
    <property type="entry name" value="CLEAVAGE AND POLYADENYLATION SPECIFICITY FACTOR FAMILY MEMBER"/>
    <property type="match status" value="1"/>
</dbReference>
<dbReference type="InterPro" id="IPR011108">
    <property type="entry name" value="RMMBL"/>
</dbReference>
<dbReference type="SMART" id="SM01027">
    <property type="entry name" value="Beta-Casp"/>
    <property type="match status" value="1"/>
</dbReference>
<dbReference type="InterPro" id="IPR022712">
    <property type="entry name" value="Beta_Casp"/>
</dbReference>
<evidence type="ECO:0000313" key="5">
    <source>
        <dbReference type="Proteomes" id="UP000000639"/>
    </source>
</evidence>
<dbReference type="CDD" id="cd16295">
    <property type="entry name" value="TTHA0252-CPSF-like_MBL-fold"/>
    <property type="match status" value="1"/>
</dbReference>
<protein>
    <submittedName>
        <fullName evidence="4">Beta-lactamase domain protein</fullName>
    </submittedName>
</protein>
<sequence>MAFIQSFGAAETVTGSCHLLQLKNGSNILIDCGYFQGSKEEQTFEPFGFDPKKVDILLITHAHLDHVGRIPKLIKEGFNGKVIASRASMDLAEVILMDSAKIAEEDYKIALKKAKRSGNEKQVRPPIYSIDDAKAVFDLTIQYAQYNKSIQLTPEVKVTFRNAGHILGSATVQIEFTEAGLSKSVVFSGDLGGRRDLIMPAPSFAKQADALYIESTYGDRDHRGLKETVDEFKEIIIKTLNNKGNVLIPSFAIERTQEILLLLKQMYYDKELPKCQVFLDSPMAMRATQIYTRYHSELNEPAKKLLERDGTIFDFPYLQYALKNQDSMLINNIESGCIIIAGSGMCTGGRILQHFKHRLWDARNSVIFVGYQVQDTLGRKMIDGAETIQLYHENIKVNAQIHMINGFSAHADQSDLLAWISEFEKLDKVFLIHGEPDKQAIFKQIIEEQLHKPTHIVKYAEQIYI</sequence>
<evidence type="ECO:0000313" key="4">
    <source>
        <dbReference type="EMBL" id="ABM04306.1"/>
    </source>
</evidence>
<keyword evidence="5" id="KW-1185">Reference proteome</keyword>
<dbReference type="GO" id="GO:0004521">
    <property type="term" value="F:RNA endonuclease activity"/>
    <property type="evidence" value="ECO:0007669"/>
    <property type="project" value="TreeGrafter"/>
</dbReference>
<dbReference type="RefSeq" id="WP_011770864.1">
    <property type="nucleotide sequence ID" value="NC_008709.1"/>
</dbReference>
<dbReference type="HOGENOM" id="CLU_009673_5_2_6"/>
<dbReference type="EMBL" id="CP000510">
    <property type="protein sequence ID" value="ABM04306.1"/>
    <property type="molecule type" value="Genomic_DNA"/>
</dbReference>
<keyword evidence="1" id="KW-0378">Hydrolase</keyword>
<dbReference type="Pfam" id="PF07521">
    <property type="entry name" value="RMMBL"/>
    <property type="match status" value="1"/>
</dbReference>
<dbReference type="OrthoDB" id="9803916at2"/>
<name>A1SXU1_PSYIN</name>
<dbReference type="eggNOG" id="COG1236">
    <property type="taxonomic scope" value="Bacteria"/>
</dbReference>
<dbReference type="Gene3D" id="3.60.15.10">
    <property type="entry name" value="Ribonuclease Z/Hydroxyacylglutathione hydrolase-like"/>
    <property type="match status" value="1"/>
</dbReference>
<proteinExistence type="predicted"/>
<dbReference type="SMART" id="SM00849">
    <property type="entry name" value="Lactamase_B"/>
    <property type="match status" value="1"/>
</dbReference>
<dbReference type="Proteomes" id="UP000000639">
    <property type="component" value="Chromosome"/>
</dbReference>
<organism evidence="4 5">
    <name type="scientific">Psychromonas ingrahamii (strain DSM 17664 / CCUG 51855 / 37)</name>
    <dbReference type="NCBI Taxonomy" id="357804"/>
    <lineage>
        <taxon>Bacteria</taxon>
        <taxon>Pseudomonadati</taxon>
        <taxon>Pseudomonadota</taxon>
        <taxon>Gammaproteobacteria</taxon>
        <taxon>Alteromonadales</taxon>
        <taxon>Psychromonadaceae</taxon>
        <taxon>Psychromonas</taxon>
    </lineage>
</organism>
<dbReference type="GO" id="GO:0016787">
    <property type="term" value="F:hydrolase activity"/>
    <property type="evidence" value="ECO:0007669"/>
    <property type="project" value="UniProtKB-KW"/>
</dbReference>
<feature type="domain" description="Beta-Casp" evidence="3">
    <location>
        <begin position="256"/>
        <end position="381"/>
    </location>
</feature>
<dbReference type="AlphaFoldDB" id="A1SXU1"/>
<evidence type="ECO:0000259" key="3">
    <source>
        <dbReference type="SMART" id="SM01027"/>
    </source>
</evidence>
<dbReference type="Gene3D" id="3.40.50.10890">
    <property type="match status" value="1"/>
</dbReference>
<dbReference type="InterPro" id="IPR001279">
    <property type="entry name" value="Metallo-B-lactamas"/>
</dbReference>
<dbReference type="Pfam" id="PF10996">
    <property type="entry name" value="Beta-Casp"/>
    <property type="match status" value="1"/>
</dbReference>
<evidence type="ECO:0000259" key="2">
    <source>
        <dbReference type="SMART" id="SM00849"/>
    </source>
</evidence>
<dbReference type="STRING" id="357804.Ping_2586"/>
<evidence type="ECO:0000256" key="1">
    <source>
        <dbReference type="ARBA" id="ARBA00022801"/>
    </source>
</evidence>
<reference evidence="4 5" key="1">
    <citation type="submission" date="2007-01" db="EMBL/GenBank/DDBJ databases">
        <title>Complete sequence of Psychromonas ingrahamii 37.</title>
        <authorList>
            <consortium name="US DOE Joint Genome Institute"/>
            <person name="Copeland A."/>
            <person name="Lucas S."/>
            <person name="Lapidus A."/>
            <person name="Barry K."/>
            <person name="Detter J.C."/>
            <person name="Glavina del Rio T."/>
            <person name="Hammon N."/>
            <person name="Israni S."/>
            <person name="Dalin E."/>
            <person name="Tice H."/>
            <person name="Pitluck S."/>
            <person name="Thompson L.S."/>
            <person name="Brettin T."/>
            <person name="Bruce D."/>
            <person name="Han C."/>
            <person name="Tapia R."/>
            <person name="Schmutz J."/>
            <person name="Larimer F."/>
            <person name="Land M."/>
            <person name="Hauser L."/>
            <person name="Kyrpides N."/>
            <person name="Ivanova N."/>
            <person name="Staley J."/>
            <person name="Richardson P."/>
        </authorList>
    </citation>
    <scope>NUCLEOTIDE SEQUENCE [LARGE SCALE GENOMIC DNA]</scope>
    <source>
        <strain evidence="4 5">37</strain>
    </source>
</reference>
<dbReference type="KEGG" id="pin:Ping_2586"/>